<comment type="caution">
    <text evidence="3">The sequence shown here is derived from an EMBL/GenBank/DDBJ whole genome shotgun (WGS) entry which is preliminary data.</text>
</comment>
<proteinExistence type="predicted"/>
<dbReference type="Proteomes" id="UP001595887">
    <property type="component" value="Unassembled WGS sequence"/>
</dbReference>
<feature type="compositionally biased region" description="Polar residues" evidence="1">
    <location>
        <begin position="282"/>
        <end position="298"/>
    </location>
</feature>
<sequence>MKLSLRSYISIAAITLAISTSPAIAKKGKKAKAEATAQVPQLILFGQENRAGQQRIVTGSQADLSILGADNFAYSLDASGRWEICMDTGFRAGCRIVEGFISNLGTDSRAISSARYVGNSVATAPSGQPASTPVSGPKAQAAQAYLYNTVIFGEIKPQLIINGFEGETSGNWTATQSVDELNQIYYEKGRYGVVSGAFVGQFSGNTFTGKYYEELVNEGLQGACQDKVNGTFYHGSLLIEFSPDRSSFRAKKNPCSEDTADTYFEWDGKLAGRAAPVVVQTGGRSVSGNGATASTGQNGAPRKETAADRIARTAAEAAEDEAKRKAEEKTRDAVRGVLGKVF</sequence>
<feature type="compositionally biased region" description="Basic and acidic residues" evidence="1">
    <location>
        <begin position="301"/>
        <end position="311"/>
    </location>
</feature>
<name>A0ABV8RCK2_9SPHN</name>
<dbReference type="RefSeq" id="WP_381420593.1">
    <property type="nucleotide sequence ID" value="NZ_JBHSDH010000006.1"/>
</dbReference>
<keyword evidence="4" id="KW-1185">Reference proteome</keyword>
<gene>
    <name evidence="3" type="ORF">ACFOWX_01005</name>
</gene>
<feature type="signal peptide" evidence="2">
    <location>
        <begin position="1"/>
        <end position="25"/>
    </location>
</feature>
<reference evidence="4" key="1">
    <citation type="journal article" date="2019" name="Int. J. Syst. Evol. Microbiol.">
        <title>The Global Catalogue of Microorganisms (GCM) 10K type strain sequencing project: providing services to taxonomists for standard genome sequencing and annotation.</title>
        <authorList>
            <consortium name="The Broad Institute Genomics Platform"/>
            <consortium name="The Broad Institute Genome Sequencing Center for Infectious Disease"/>
            <person name="Wu L."/>
            <person name="Ma J."/>
        </authorList>
    </citation>
    <scope>NUCLEOTIDE SEQUENCE [LARGE SCALE GENOMIC DNA]</scope>
    <source>
        <strain evidence="4">CECT 8531</strain>
    </source>
</reference>
<protein>
    <recommendedName>
        <fullName evidence="5">Beta/gamma crystallin 'Greek key' domain-containing protein</fullName>
    </recommendedName>
</protein>
<evidence type="ECO:0000313" key="4">
    <source>
        <dbReference type="Proteomes" id="UP001595887"/>
    </source>
</evidence>
<feature type="chain" id="PRO_5046673878" description="Beta/gamma crystallin 'Greek key' domain-containing protein" evidence="2">
    <location>
        <begin position="26"/>
        <end position="342"/>
    </location>
</feature>
<feature type="compositionally biased region" description="Basic and acidic residues" evidence="1">
    <location>
        <begin position="320"/>
        <end position="331"/>
    </location>
</feature>
<evidence type="ECO:0000313" key="3">
    <source>
        <dbReference type="EMBL" id="MFC4290993.1"/>
    </source>
</evidence>
<accession>A0ABV8RCK2</accession>
<keyword evidence="2" id="KW-0732">Signal</keyword>
<dbReference type="EMBL" id="JBHSDH010000006">
    <property type="protein sequence ID" value="MFC4290993.1"/>
    <property type="molecule type" value="Genomic_DNA"/>
</dbReference>
<evidence type="ECO:0000256" key="2">
    <source>
        <dbReference type="SAM" id="SignalP"/>
    </source>
</evidence>
<evidence type="ECO:0008006" key="5">
    <source>
        <dbReference type="Google" id="ProtNLM"/>
    </source>
</evidence>
<organism evidence="3 4">
    <name type="scientific">Sphingorhabdus arenilitoris</name>
    <dbReference type="NCBI Taxonomy" id="1490041"/>
    <lineage>
        <taxon>Bacteria</taxon>
        <taxon>Pseudomonadati</taxon>
        <taxon>Pseudomonadota</taxon>
        <taxon>Alphaproteobacteria</taxon>
        <taxon>Sphingomonadales</taxon>
        <taxon>Sphingomonadaceae</taxon>
        <taxon>Sphingorhabdus</taxon>
    </lineage>
</organism>
<feature type="region of interest" description="Disordered" evidence="1">
    <location>
        <begin position="282"/>
        <end position="331"/>
    </location>
</feature>
<evidence type="ECO:0000256" key="1">
    <source>
        <dbReference type="SAM" id="MobiDB-lite"/>
    </source>
</evidence>